<evidence type="ECO:0000256" key="3">
    <source>
        <dbReference type="ARBA" id="ARBA00022723"/>
    </source>
</evidence>
<dbReference type="InterPro" id="IPR037374">
    <property type="entry name" value="BAZ2A/B_Bromo"/>
</dbReference>
<evidence type="ECO:0000259" key="14">
    <source>
        <dbReference type="PROSITE" id="PS50014"/>
    </source>
</evidence>
<dbReference type="PROSITE" id="PS00633">
    <property type="entry name" value="BROMODOMAIN_1"/>
    <property type="match status" value="1"/>
</dbReference>
<feature type="compositionally biased region" description="Low complexity" evidence="13">
    <location>
        <begin position="357"/>
        <end position="368"/>
    </location>
</feature>
<dbReference type="PROSITE" id="PS50982">
    <property type="entry name" value="MBD"/>
    <property type="match status" value="1"/>
</dbReference>
<protein>
    <recommendedName>
        <fullName evidence="21">Bromodomain adjacent to zinc finger domain protein 2B</fullName>
    </recommendedName>
</protein>
<dbReference type="GO" id="GO:0000785">
    <property type="term" value="C:chromatin"/>
    <property type="evidence" value="ECO:0007669"/>
    <property type="project" value="UniProtKB-ARBA"/>
</dbReference>
<dbReference type="CDD" id="cd05503">
    <property type="entry name" value="Bromo_BAZ2A_B_like"/>
    <property type="match status" value="1"/>
</dbReference>
<evidence type="ECO:0000256" key="11">
    <source>
        <dbReference type="PROSITE-ProRule" id="PRU00320"/>
    </source>
</evidence>
<feature type="domain" description="PHD-type" evidence="15">
    <location>
        <begin position="2203"/>
        <end position="2252"/>
    </location>
</feature>
<dbReference type="InterPro" id="IPR018501">
    <property type="entry name" value="DDT_dom"/>
</dbReference>
<feature type="coiled-coil region" evidence="12">
    <location>
        <begin position="702"/>
        <end position="752"/>
    </location>
</feature>
<dbReference type="SMART" id="SM00297">
    <property type="entry name" value="BROMO"/>
    <property type="match status" value="1"/>
</dbReference>
<feature type="region of interest" description="Disordered" evidence="13">
    <location>
        <begin position="165"/>
        <end position="250"/>
    </location>
</feature>
<dbReference type="InterPro" id="IPR007889">
    <property type="entry name" value="HTH_Psq"/>
</dbReference>
<feature type="compositionally biased region" description="Low complexity" evidence="13">
    <location>
        <begin position="420"/>
        <end position="442"/>
    </location>
</feature>
<dbReference type="Pfam" id="PF02791">
    <property type="entry name" value="DDT"/>
    <property type="match status" value="1"/>
</dbReference>
<feature type="region of interest" description="Disordered" evidence="13">
    <location>
        <begin position="545"/>
        <end position="597"/>
    </location>
</feature>
<feature type="domain" description="Bromo" evidence="14">
    <location>
        <begin position="2336"/>
        <end position="2406"/>
    </location>
</feature>
<dbReference type="Gene3D" id="1.20.920.10">
    <property type="entry name" value="Bromodomain-like"/>
    <property type="match status" value="1"/>
</dbReference>
<comment type="similarity">
    <text evidence="2">Belongs to the WAL family.</text>
</comment>
<dbReference type="SUPFAM" id="SSF54171">
    <property type="entry name" value="DNA-binding domain"/>
    <property type="match status" value="1"/>
</dbReference>
<organism evidence="19 20">
    <name type="scientific">Odynerus spinipes</name>
    <dbReference type="NCBI Taxonomy" id="1348599"/>
    <lineage>
        <taxon>Eukaryota</taxon>
        <taxon>Metazoa</taxon>
        <taxon>Ecdysozoa</taxon>
        <taxon>Arthropoda</taxon>
        <taxon>Hexapoda</taxon>
        <taxon>Insecta</taxon>
        <taxon>Pterygota</taxon>
        <taxon>Neoptera</taxon>
        <taxon>Endopterygota</taxon>
        <taxon>Hymenoptera</taxon>
        <taxon>Apocrita</taxon>
        <taxon>Aculeata</taxon>
        <taxon>Vespoidea</taxon>
        <taxon>Vespidae</taxon>
        <taxon>Eumeninae</taxon>
        <taxon>Odynerus</taxon>
    </lineage>
</organism>
<dbReference type="PROSITE" id="PS50960">
    <property type="entry name" value="HTH_PSQ"/>
    <property type="match status" value="1"/>
</dbReference>
<dbReference type="CDD" id="cd15545">
    <property type="entry name" value="PHD_BAZ2A_like"/>
    <property type="match status" value="1"/>
</dbReference>
<dbReference type="Pfam" id="PF01429">
    <property type="entry name" value="MBD"/>
    <property type="match status" value="1"/>
</dbReference>
<dbReference type="InterPro" id="IPR001487">
    <property type="entry name" value="Bromodomain"/>
</dbReference>
<dbReference type="SUPFAM" id="SSF46689">
    <property type="entry name" value="Homeodomain-like"/>
    <property type="match status" value="1"/>
</dbReference>
<feature type="region of interest" description="Disordered" evidence="13">
    <location>
        <begin position="2052"/>
        <end position="2072"/>
    </location>
</feature>
<feature type="compositionally biased region" description="Low complexity" evidence="13">
    <location>
        <begin position="194"/>
        <end position="215"/>
    </location>
</feature>
<keyword evidence="6 12" id="KW-0175">Coiled coil</keyword>
<feature type="compositionally biased region" description="Basic and acidic residues" evidence="13">
    <location>
        <begin position="586"/>
        <end position="597"/>
    </location>
</feature>
<accession>A0AAD9RNW3</accession>
<dbReference type="SMART" id="SM00571">
    <property type="entry name" value="DDT"/>
    <property type="match status" value="1"/>
</dbReference>
<evidence type="ECO:0000256" key="12">
    <source>
        <dbReference type="SAM" id="Coils"/>
    </source>
</evidence>
<dbReference type="Pfam" id="PF00439">
    <property type="entry name" value="Bromodomain"/>
    <property type="match status" value="1"/>
</dbReference>
<feature type="compositionally biased region" description="Basic residues" evidence="13">
    <location>
        <begin position="825"/>
        <end position="835"/>
    </location>
</feature>
<feature type="region of interest" description="Disordered" evidence="13">
    <location>
        <begin position="1606"/>
        <end position="1669"/>
    </location>
</feature>
<name>A0AAD9RNW3_9HYME</name>
<keyword evidence="20" id="KW-1185">Reference proteome</keyword>
<evidence type="ECO:0000256" key="6">
    <source>
        <dbReference type="ARBA" id="ARBA00023054"/>
    </source>
</evidence>
<keyword evidence="4 10" id="KW-0863">Zinc-finger</keyword>
<evidence type="ECO:0000256" key="13">
    <source>
        <dbReference type="SAM" id="MobiDB-lite"/>
    </source>
</evidence>
<evidence type="ECO:0000256" key="8">
    <source>
        <dbReference type="ARBA" id="ARBA00023242"/>
    </source>
</evidence>
<dbReference type="PROSITE" id="PS50016">
    <property type="entry name" value="ZF_PHD_2"/>
    <property type="match status" value="2"/>
</dbReference>
<feature type="compositionally biased region" description="Low complexity" evidence="13">
    <location>
        <begin position="2298"/>
        <end position="2307"/>
    </location>
</feature>
<evidence type="ECO:0000259" key="16">
    <source>
        <dbReference type="PROSITE" id="PS50827"/>
    </source>
</evidence>
<feature type="compositionally biased region" description="Low complexity" evidence="13">
    <location>
        <begin position="16"/>
        <end position="28"/>
    </location>
</feature>
<feature type="domain" description="DDT" evidence="16">
    <location>
        <begin position="1240"/>
        <end position="1304"/>
    </location>
</feature>
<dbReference type="PRINTS" id="PR00503">
    <property type="entry name" value="BROMODOMAIN"/>
</dbReference>
<dbReference type="InterPro" id="IPR019786">
    <property type="entry name" value="Zinc_finger_PHD-type_CS"/>
</dbReference>
<dbReference type="PANTHER" id="PTHR45915">
    <property type="entry name" value="TRANSCRIPTION INTERMEDIARY FACTOR"/>
    <property type="match status" value="1"/>
</dbReference>
<feature type="compositionally biased region" description="Acidic residues" evidence="13">
    <location>
        <begin position="1511"/>
        <end position="1530"/>
    </location>
</feature>
<feature type="compositionally biased region" description="Low complexity" evidence="13">
    <location>
        <begin position="2052"/>
        <end position="2065"/>
    </location>
</feature>
<dbReference type="PANTHER" id="PTHR45915:SF2">
    <property type="entry name" value="TOUTATIS, ISOFORM E"/>
    <property type="match status" value="1"/>
</dbReference>
<evidence type="ECO:0000259" key="15">
    <source>
        <dbReference type="PROSITE" id="PS50016"/>
    </source>
</evidence>
<feature type="region of interest" description="Disordered" evidence="13">
    <location>
        <begin position="2250"/>
        <end position="2322"/>
    </location>
</feature>
<comment type="caution">
    <text evidence="19">The sequence shown here is derived from an EMBL/GenBank/DDBJ whole genome shotgun (WGS) entry which is preliminary data.</text>
</comment>
<dbReference type="InterPro" id="IPR016177">
    <property type="entry name" value="DNA-bd_dom_sf"/>
</dbReference>
<sequence length="2435" mass="267561">MEKENSASGGGGGGEAAATATPGSTSTSEKLQADQANPLLDPTTLFGAYWPRGDSAASSLFGGMPGGYGLGAHHLPSAYAILGRGGSAPGFGGHTPASAPPPPPYSHSSLGTLSVAASQAASLGITPASAAWWTMASHLAAQDYLARLQGATGLPGFPPGAESLLPPYPASLLNPPSLSSHKSTKSKSSKSHKAPASSSSSTTPSMTSSSLPVSSQATVTPTHHNTSASSTPNSQTNVVSDPSSILGGVRLPPDTEIIKYTSSIVGPKVPGTTNRGRKKTISLDTPSVSVHPPAVPAISAHQTNTTTSSLMMEPRKYNRTGNESSEYRESVDRVEVIKLPAHSTNGSVLPAPTAYTSSSNMNNSNDSDAPLNLSLKPATTSSSSPISGSQPLSQLSNLSQSLLASDRTSRRKPGPKPRRVPQNSVPVPASPSPSLAQLFAAADSPQRPSSGSEESESASTTHHKDGRPRNLGRGVSKPKKNTVASLLAQSRALGIKPTPTLDPSVPLSHQVSLLRSNILAAQLHASATGQGDDKNQEKMKNKLLEASGEESNMDVTSESGSNTDVVTDTDDDNAEGTPSAKRRKLKPSERDLQMPLERGWKRETVIKGLGKTGVIKGDVSYYSPCGKTFRCSPDLVKFLEQQNPAELTTANFSFSSRPLVGEFLQPTMGLAEAEFVRLGAQEVARRLEELRAAGGFRDVRVNNQYERDKLAYAKKLAKEEAQRHKEQARLIKEQEKTERQEAVRREREIRNQQLLEGRKRLAFTIKQKMKIIQEIERGKSKSDVARELGLASSTVATIWKNRESIAESWRNRDMMQQQQQQQQHHQQHQQHHQLHHQPPSSQQIDQDEILLKKQALSVSPVALSLCSGASSLTNSSGTNLSVPVTTTVSVVSTTSIIGMTTNVISPTTPLMLTSSSNSTGTSTSPTTLLNNGNNLNVNNNIGNNQAATIVVAAPPTGTVVAATPQASSLLSSSSPLQLTTGSNPVTGNAAVINAASNAAAAAAAIATLAALPPSSSSTNASSSSSSSSSSTSSSSSSSITCNSSSATHQPLPQQLQLQQQAAQPSTTPPSSMSTGTATIAVQPDNTQQAQTQTQSGQELLEARKKRQEEVEKIRLEEQQRKQQERELKRQQAVMLKEQMYMQELTKQREMLYTVELERERRRQHMALVRALENRRKMEEREKKRLEARAERIATKEKRAEQRKVEMELIEQIRKPVEDMELTDHRPLPEIKRIPGLKLSGQAFADIVMVFEFLHNFGETLGFDMESLPSLKSLQLALLNDEEAEEEMLSVMTHLLVCAIEDPGIPQPARHTTGLGQSLRQADITHANISEVLRIYLYANATGEVKALTGVCLERERDKRFADHHQNGGDYASTCSGKNAQFYEHLHNNETWKMSERLRDKPFLALNPTHKAQMLAFLCNELLQNKAVIRQIEGSLETVAQLRKERFVLDTKIRKLRQLHSRKVRMEAVGVIINKTGDTITIEKKEVDEEGNTTSTAVGTTPTPDEIHHEDEVEDMSENESEGTQPEEEEDKNLSGEELGKKLDKLLKQSEEQLQKLNSSSKQLRAHIFGQDRYWRRYWELACAGGIFVEAMESAEPEVLELQAELDEKYKDMPVEEKTETKQEEEAKPNTENRENEAPNEVKEEKKFKTNDEEENAKSQADKKADVEEVNCKKEPVQNCASENSDVLMKEERRHEGDSMMTDAKTNVTSEEIKQETEVVKMEVDVKIEETKKENEETDEEMPKPVVKMMEDKIVETIPNGEKFNHINNLHNGKELNGTFISNNNAEPNWFSILPRETCDTPGPSTKQIFGIAEPTELRIPIFPPPASPNYDRCDSPAPLILTQDEAVQLEYLKVHGLPPPGEAKPVPKDLRYGWWRITDVDTFQELLEHLHSRGVREKELKRTTWATMESFLAVTGRINVDPGNVGATELQAEPDEPDAPIPKPDNPVDWSEQVALRVDAQLLEQVEALEDKVANASMQVKGWKLPPRAGTEEADEIEKLNEMEKISAVEQARQRLLSLEAAIERRYLKPPLGVCTGDPNLAALKAEQAAAANANSNNSDQSNQAPIPQEELTPRGLNNWREATARAHTSAQLAMALYMLEASIAWDKSIMKAVSLTPARNSVCVKLRNRCVSLKATTQYNQLLTTSQTSNCQFCHSGDNEDKLLLCDGCDRGYHTYCFRPKMENIPDGDWYCHECMNKATGERNCLVCGKRVGKNLVLCELCPRAYHTDCHNPVMPKMPRGKWYCSNCHSKQPKKRNSSRRSHTKGGGTRESESSDHPPASPTPSTASNTHVEDVSSSEPATPTASPRKEGNNRTLTKKQQRELAPCKVLLEQLEQQDEAWPFLLPVNTKQFPTYKKIIKTPMDLSTIKKKLQDSVYKSRDEFCADVRQMFINCEVFNEDDSPVGKAGHGMRSFFEMRWTEITGAPPPHTQTHS</sequence>
<dbReference type="Gene3D" id="3.30.890.10">
    <property type="entry name" value="Methyl-cpg-binding Protein 2, Chain A"/>
    <property type="match status" value="1"/>
</dbReference>
<feature type="compositionally biased region" description="Basic residues" evidence="13">
    <location>
        <begin position="2252"/>
        <end position="2265"/>
    </location>
</feature>
<evidence type="ECO:0000256" key="1">
    <source>
        <dbReference type="ARBA" id="ARBA00004123"/>
    </source>
</evidence>
<dbReference type="SMART" id="SM00249">
    <property type="entry name" value="PHD"/>
    <property type="match status" value="2"/>
</dbReference>
<evidence type="ECO:0008006" key="21">
    <source>
        <dbReference type="Google" id="ProtNLM"/>
    </source>
</evidence>
<feature type="compositionally biased region" description="Low complexity" evidence="13">
    <location>
        <begin position="1492"/>
        <end position="1502"/>
    </location>
</feature>
<dbReference type="InterPro" id="IPR028942">
    <property type="entry name" value="WHIM1_dom"/>
</dbReference>
<feature type="compositionally biased region" description="Low complexity" evidence="13">
    <location>
        <begin position="381"/>
        <end position="405"/>
    </location>
</feature>
<feature type="region of interest" description="Disordered" evidence="13">
    <location>
        <begin position="1482"/>
        <end position="1535"/>
    </location>
</feature>
<feature type="compositionally biased region" description="Low complexity" evidence="13">
    <location>
        <begin position="170"/>
        <end position="181"/>
    </location>
</feature>
<feature type="region of interest" description="Disordered" evidence="13">
    <location>
        <begin position="1012"/>
        <end position="1077"/>
    </location>
</feature>
<keyword evidence="7 9" id="KW-0103">Bromodomain</keyword>
<dbReference type="InterPro" id="IPR001965">
    <property type="entry name" value="Znf_PHD"/>
</dbReference>
<gene>
    <name evidence="19" type="ORF">KPH14_004906</name>
</gene>
<feature type="region of interest" description="Disordered" evidence="13">
    <location>
        <begin position="812"/>
        <end position="844"/>
    </location>
</feature>
<dbReference type="Pfam" id="PF00628">
    <property type="entry name" value="PHD"/>
    <property type="match status" value="2"/>
</dbReference>
<feature type="region of interest" description="Disordered" evidence="13">
    <location>
        <begin position="1084"/>
        <end position="1103"/>
    </location>
</feature>
<feature type="region of interest" description="Disordered" evidence="13">
    <location>
        <begin position="268"/>
        <end position="294"/>
    </location>
</feature>
<dbReference type="InterPro" id="IPR009057">
    <property type="entry name" value="Homeodomain-like_sf"/>
</dbReference>
<dbReference type="PROSITE" id="PS50827">
    <property type="entry name" value="DDT"/>
    <property type="match status" value="1"/>
</dbReference>
<feature type="coiled-coil region" evidence="12">
    <location>
        <begin position="1539"/>
        <end position="1566"/>
    </location>
</feature>
<dbReference type="InterPro" id="IPR011011">
    <property type="entry name" value="Znf_FYVE_PHD"/>
</dbReference>
<reference evidence="19" key="2">
    <citation type="journal article" date="2023" name="Commun. Biol.">
        <title>Intrasexual cuticular hydrocarbon dimorphism in a wasp sheds light on hydrocarbon biosynthesis genes in Hymenoptera.</title>
        <authorList>
            <person name="Moris V.C."/>
            <person name="Podsiadlowski L."/>
            <person name="Martin S."/>
            <person name="Oeyen J.P."/>
            <person name="Donath A."/>
            <person name="Petersen M."/>
            <person name="Wilbrandt J."/>
            <person name="Misof B."/>
            <person name="Liedtke D."/>
            <person name="Thamm M."/>
            <person name="Scheiner R."/>
            <person name="Schmitt T."/>
            <person name="Niehuis O."/>
        </authorList>
    </citation>
    <scope>NUCLEOTIDE SEQUENCE</scope>
    <source>
        <strain evidence="19">GBR_01_08_01A</strain>
    </source>
</reference>
<keyword evidence="5" id="KW-0862">Zinc</keyword>
<feature type="domain" description="PHD-type" evidence="15">
    <location>
        <begin position="2149"/>
        <end position="2199"/>
    </location>
</feature>
<reference evidence="19" key="1">
    <citation type="submission" date="2021-08" db="EMBL/GenBank/DDBJ databases">
        <authorList>
            <person name="Misof B."/>
            <person name="Oliver O."/>
            <person name="Podsiadlowski L."/>
            <person name="Donath A."/>
            <person name="Peters R."/>
            <person name="Mayer C."/>
            <person name="Rust J."/>
            <person name="Gunkel S."/>
            <person name="Lesny P."/>
            <person name="Martin S."/>
            <person name="Oeyen J.P."/>
            <person name="Petersen M."/>
            <person name="Panagiotis P."/>
            <person name="Wilbrandt J."/>
            <person name="Tanja T."/>
        </authorList>
    </citation>
    <scope>NUCLEOTIDE SEQUENCE</scope>
    <source>
        <strain evidence="19">GBR_01_08_01A</strain>
        <tissue evidence="19">Thorax + abdomen</tissue>
    </source>
</reference>
<feature type="compositionally biased region" description="Low complexity" evidence="13">
    <location>
        <begin position="1012"/>
        <end position="1071"/>
    </location>
</feature>
<dbReference type="GO" id="GO:0005634">
    <property type="term" value="C:nucleus"/>
    <property type="evidence" value="ECO:0007669"/>
    <property type="project" value="UniProtKB-SubCell"/>
</dbReference>
<feature type="compositionally biased region" description="Basic residues" evidence="13">
    <location>
        <begin position="182"/>
        <end position="193"/>
    </location>
</feature>
<proteinExistence type="inferred from homology"/>
<dbReference type="Pfam" id="PF15612">
    <property type="entry name" value="WHIM1"/>
    <property type="match status" value="1"/>
</dbReference>
<feature type="DNA-binding region" description="H-T-H motif" evidence="11">
    <location>
        <begin position="781"/>
        <end position="801"/>
    </location>
</feature>
<keyword evidence="3" id="KW-0479">Metal-binding</keyword>
<feature type="region of interest" description="Disordered" evidence="13">
    <location>
        <begin position="91"/>
        <end position="110"/>
    </location>
</feature>
<dbReference type="InterPro" id="IPR001739">
    <property type="entry name" value="Methyl_CpG_DNA-bd"/>
</dbReference>
<evidence type="ECO:0000256" key="9">
    <source>
        <dbReference type="PROSITE-ProRule" id="PRU00035"/>
    </source>
</evidence>
<evidence type="ECO:0000256" key="7">
    <source>
        <dbReference type="ARBA" id="ARBA00023117"/>
    </source>
</evidence>
<feature type="region of interest" description="Disordered" evidence="13">
    <location>
        <begin position="1"/>
        <end position="37"/>
    </location>
</feature>
<evidence type="ECO:0000259" key="18">
    <source>
        <dbReference type="PROSITE" id="PS50982"/>
    </source>
</evidence>
<dbReference type="InterPro" id="IPR036427">
    <property type="entry name" value="Bromodomain-like_sf"/>
</dbReference>
<dbReference type="PROSITE" id="PS01359">
    <property type="entry name" value="ZF_PHD_1"/>
    <property type="match status" value="1"/>
</dbReference>
<dbReference type="GO" id="GO:0008270">
    <property type="term" value="F:zinc ion binding"/>
    <property type="evidence" value="ECO:0007669"/>
    <property type="project" value="UniProtKB-KW"/>
</dbReference>
<evidence type="ECO:0000256" key="4">
    <source>
        <dbReference type="ARBA" id="ARBA00022771"/>
    </source>
</evidence>
<keyword evidence="8 11" id="KW-0539">Nucleus</keyword>
<keyword evidence="11" id="KW-0238">DNA-binding</keyword>
<evidence type="ECO:0000259" key="17">
    <source>
        <dbReference type="PROSITE" id="PS50960"/>
    </source>
</evidence>
<feature type="domain" description="MBD" evidence="18">
    <location>
        <begin position="586"/>
        <end position="659"/>
    </location>
</feature>
<evidence type="ECO:0000313" key="20">
    <source>
        <dbReference type="Proteomes" id="UP001258017"/>
    </source>
</evidence>
<evidence type="ECO:0000256" key="5">
    <source>
        <dbReference type="ARBA" id="ARBA00022833"/>
    </source>
</evidence>
<dbReference type="SMART" id="SM00391">
    <property type="entry name" value="MBD"/>
    <property type="match status" value="1"/>
</dbReference>
<dbReference type="Pfam" id="PF04218">
    <property type="entry name" value="CENP-B_N"/>
    <property type="match status" value="1"/>
</dbReference>
<dbReference type="Gene3D" id="3.30.40.10">
    <property type="entry name" value="Zinc/RING finger domain, C3HC4 (zinc finger)"/>
    <property type="match status" value="2"/>
</dbReference>
<dbReference type="Proteomes" id="UP001258017">
    <property type="component" value="Unassembled WGS sequence"/>
</dbReference>
<dbReference type="GO" id="GO:0003677">
    <property type="term" value="F:DNA binding"/>
    <property type="evidence" value="ECO:0007669"/>
    <property type="project" value="UniProtKB-UniRule"/>
</dbReference>
<feature type="domain" description="HTH psq-type" evidence="17">
    <location>
        <begin position="756"/>
        <end position="805"/>
    </location>
</feature>
<dbReference type="EMBL" id="JAIFRP010000031">
    <property type="protein sequence ID" value="KAK2582621.1"/>
    <property type="molecule type" value="Genomic_DNA"/>
</dbReference>
<dbReference type="SUPFAM" id="SSF57903">
    <property type="entry name" value="FYVE/PHD zinc finger"/>
    <property type="match status" value="2"/>
</dbReference>
<dbReference type="PROSITE" id="PS50014">
    <property type="entry name" value="BROMODOMAIN_2"/>
    <property type="match status" value="1"/>
</dbReference>
<dbReference type="InterPro" id="IPR019787">
    <property type="entry name" value="Znf_PHD-finger"/>
</dbReference>
<dbReference type="InterPro" id="IPR013083">
    <property type="entry name" value="Znf_RING/FYVE/PHD"/>
</dbReference>
<feature type="compositionally biased region" description="Polar residues" evidence="13">
    <location>
        <begin position="553"/>
        <end position="562"/>
    </location>
</feature>
<feature type="region of interest" description="Disordered" evidence="13">
    <location>
        <begin position="343"/>
        <end position="482"/>
    </location>
</feature>
<comment type="subcellular location">
    <subcellularLocation>
        <location evidence="1 11">Nucleus</location>
    </subcellularLocation>
</comment>
<dbReference type="InterPro" id="IPR018359">
    <property type="entry name" value="Bromodomain_CS"/>
</dbReference>
<feature type="compositionally biased region" description="Polar residues" evidence="13">
    <location>
        <begin position="216"/>
        <end position="243"/>
    </location>
</feature>
<evidence type="ECO:0000256" key="2">
    <source>
        <dbReference type="ARBA" id="ARBA00007444"/>
    </source>
</evidence>
<dbReference type="Gene3D" id="1.10.10.60">
    <property type="entry name" value="Homeodomain-like"/>
    <property type="match status" value="1"/>
</dbReference>
<evidence type="ECO:0000256" key="10">
    <source>
        <dbReference type="PROSITE-ProRule" id="PRU00146"/>
    </source>
</evidence>
<dbReference type="SUPFAM" id="SSF47370">
    <property type="entry name" value="Bromodomain"/>
    <property type="match status" value="1"/>
</dbReference>
<evidence type="ECO:0000313" key="19">
    <source>
        <dbReference type="EMBL" id="KAK2582621.1"/>
    </source>
</evidence>
<feature type="compositionally biased region" description="Basic residues" evidence="13">
    <location>
        <begin position="409"/>
        <end position="419"/>
    </location>
</feature>